<accession>A0A212M1N2</accession>
<proteinExistence type="inferred from homology"/>
<keyword evidence="4" id="KW-0143">Chaperone</keyword>
<dbReference type="GO" id="GO:0044780">
    <property type="term" value="P:bacterial-type flagellum assembly"/>
    <property type="evidence" value="ECO:0007669"/>
    <property type="project" value="UniProtKB-UniRule"/>
</dbReference>
<organism evidence="5">
    <name type="scientific">uncultured Sporomusa sp</name>
    <dbReference type="NCBI Taxonomy" id="307249"/>
    <lineage>
        <taxon>Bacteria</taxon>
        <taxon>Bacillati</taxon>
        <taxon>Bacillota</taxon>
        <taxon>Negativicutes</taxon>
        <taxon>Selenomonadales</taxon>
        <taxon>Sporomusaceae</taxon>
        <taxon>Sporomusa</taxon>
        <taxon>environmental samples</taxon>
    </lineage>
</organism>
<dbReference type="GO" id="GO:0005737">
    <property type="term" value="C:cytoplasm"/>
    <property type="evidence" value="ECO:0007669"/>
    <property type="project" value="UniProtKB-SubCell"/>
</dbReference>
<dbReference type="PANTHER" id="PTHR39190">
    <property type="entry name" value="FLAGELLAR ASSEMBLY FACTOR FLIW"/>
    <property type="match status" value="1"/>
</dbReference>
<dbReference type="EMBL" id="FMJE01000007">
    <property type="protein sequence ID" value="SCM83657.1"/>
    <property type="molecule type" value="Genomic_DNA"/>
</dbReference>
<gene>
    <name evidence="4 5" type="primary">fliW</name>
    <name evidence="5" type="ORF">KL86SPO_70515</name>
</gene>
<comment type="function">
    <text evidence="4">Acts as an anti-CsrA protein, binds CsrA and prevents it from repressing translation of its target genes, one of which is flagellin. Binds to flagellin and participates in the assembly of the flagellum.</text>
</comment>
<keyword evidence="5" id="KW-0966">Cell projection</keyword>
<keyword evidence="5" id="KW-0969">Cilium</keyword>
<sequence length="152" mass="17100">MRIKSTRFGELDITESQLIQFPHALPGFPEEKEFALLPYQPDSPFFFLQSLSEPDLTFVIAEPFSFFPDYSFALDDAVAAELGIADDNKPKIFNIIRIPEKAEEMTANLLAPILINTHARQAIQIVLEKSHYTVRHRLFPQGLPAPTGKGGE</sequence>
<reference evidence="5" key="1">
    <citation type="submission" date="2016-08" db="EMBL/GenBank/DDBJ databases">
        <authorList>
            <person name="Seilhamer J.J."/>
        </authorList>
    </citation>
    <scope>NUCLEOTIDE SEQUENCE</scope>
    <source>
        <strain evidence="5">86</strain>
    </source>
</reference>
<evidence type="ECO:0000256" key="3">
    <source>
        <dbReference type="ARBA" id="ARBA00022845"/>
    </source>
</evidence>
<keyword evidence="1 4" id="KW-0963">Cytoplasm</keyword>
<name>A0A212M1N2_9FIRM</name>
<comment type="similarity">
    <text evidence="4">Belongs to the FliW family.</text>
</comment>
<keyword evidence="2 4" id="KW-1005">Bacterial flagellum biogenesis</keyword>
<dbReference type="AlphaFoldDB" id="A0A212M1N2"/>
<dbReference type="HAMAP" id="MF_01185">
    <property type="entry name" value="FliW"/>
    <property type="match status" value="1"/>
</dbReference>
<comment type="subcellular location">
    <subcellularLocation>
        <location evidence="4">Cytoplasm</location>
    </subcellularLocation>
</comment>
<protein>
    <recommendedName>
        <fullName evidence="4">Flagellar assembly factor FliW</fullName>
    </recommendedName>
</protein>
<keyword evidence="5" id="KW-0282">Flagellum</keyword>
<evidence type="ECO:0000256" key="2">
    <source>
        <dbReference type="ARBA" id="ARBA00022795"/>
    </source>
</evidence>
<comment type="subunit">
    <text evidence="4">Interacts with translational regulator CsrA and flagellin(s).</text>
</comment>
<dbReference type="Gene3D" id="2.30.290.10">
    <property type="entry name" value="BH3618-like"/>
    <property type="match status" value="1"/>
</dbReference>
<keyword evidence="3 4" id="KW-0810">Translation regulation</keyword>
<dbReference type="PANTHER" id="PTHR39190:SF1">
    <property type="entry name" value="FLAGELLAR ASSEMBLY FACTOR FLIW"/>
    <property type="match status" value="1"/>
</dbReference>
<dbReference type="InterPro" id="IPR024046">
    <property type="entry name" value="Flagellar_assmbl_FliW_dom_sf"/>
</dbReference>
<dbReference type="Pfam" id="PF02623">
    <property type="entry name" value="FliW"/>
    <property type="match status" value="1"/>
</dbReference>
<evidence type="ECO:0000313" key="5">
    <source>
        <dbReference type="EMBL" id="SCM83657.1"/>
    </source>
</evidence>
<evidence type="ECO:0000256" key="1">
    <source>
        <dbReference type="ARBA" id="ARBA00022490"/>
    </source>
</evidence>
<dbReference type="RefSeq" id="WP_288186026.1">
    <property type="nucleotide sequence ID" value="NZ_LT608335.1"/>
</dbReference>
<dbReference type="NCBIfam" id="NF009793">
    <property type="entry name" value="PRK13285.1-1"/>
    <property type="match status" value="1"/>
</dbReference>
<evidence type="ECO:0000256" key="4">
    <source>
        <dbReference type="HAMAP-Rule" id="MF_01185"/>
    </source>
</evidence>
<dbReference type="InterPro" id="IPR003775">
    <property type="entry name" value="Flagellar_assembly_factor_FliW"/>
</dbReference>
<dbReference type="SUPFAM" id="SSF141457">
    <property type="entry name" value="BH3618-like"/>
    <property type="match status" value="1"/>
</dbReference>
<dbReference type="GO" id="GO:0006417">
    <property type="term" value="P:regulation of translation"/>
    <property type="evidence" value="ECO:0007669"/>
    <property type="project" value="UniProtKB-KW"/>
</dbReference>